<proteinExistence type="predicted"/>
<organism evidence="1 2">
    <name type="scientific">Desulfofundulus australicus DSM 11792</name>
    <dbReference type="NCBI Taxonomy" id="1121425"/>
    <lineage>
        <taxon>Bacteria</taxon>
        <taxon>Bacillati</taxon>
        <taxon>Bacillota</taxon>
        <taxon>Clostridia</taxon>
        <taxon>Eubacteriales</taxon>
        <taxon>Peptococcaceae</taxon>
        <taxon>Desulfofundulus</taxon>
    </lineage>
</organism>
<gene>
    <name evidence="1" type="ORF">SAMN02745218_00010</name>
</gene>
<dbReference type="OrthoDB" id="1806596at2"/>
<evidence type="ECO:0000313" key="1">
    <source>
        <dbReference type="EMBL" id="SHE28223.1"/>
    </source>
</evidence>
<protein>
    <recommendedName>
        <fullName evidence="3">IrrE N-terminal-like domain-containing protein</fullName>
    </recommendedName>
</protein>
<evidence type="ECO:0000313" key="2">
    <source>
        <dbReference type="Proteomes" id="UP000184196"/>
    </source>
</evidence>
<accession>A0A1M4S7N5</accession>
<dbReference type="Proteomes" id="UP000184196">
    <property type="component" value="Unassembled WGS sequence"/>
</dbReference>
<keyword evidence="2" id="KW-1185">Reference proteome</keyword>
<sequence length="178" mass="19410">MSSAVRLALALIKKYRLEGPPGVYQLYRIARSEGIILTRFPFKGRVRGRYVRTGDGIALLTVKKGLSRPELKHMLAYGLGQHCLNVTSGIYVDGLTGRGEEENAAEDFAALLLLPPGTGSAGVDFLKIHEVADAFHIPAPLVRRRFNLEERLAGREHVVQENAPFPAGARPAAGRLQA</sequence>
<dbReference type="RefSeq" id="WP_073162267.1">
    <property type="nucleotide sequence ID" value="NZ_FQUW01000004.1"/>
</dbReference>
<reference evidence="2" key="1">
    <citation type="submission" date="2016-11" db="EMBL/GenBank/DDBJ databases">
        <authorList>
            <person name="Varghese N."/>
            <person name="Submissions S."/>
        </authorList>
    </citation>
    <scope>NUCLEOTIDE SEQUENCE [LARGE SCALE GENOMIC DNA]</scope>
    <source>
        <strain evidence="2">DSM 11792</strain>
    </source>
</reference>
<dbReference type="EMBL" id="FQUW01000004">
    <property type="protein sequence ID" value="SHE28223.1"/>
    <property type="molecule type" value="Genomic_DNA"/>
</dbReference>
<name>A0A1M4S7N5_9FIRM</name>
<evidence type="ECO:0008006" key="3">
    <source>
        <dbReference type="Google" id="ProtNLM"/>
    </source>
</evidence>
<dbReference type="AlphaFoldDB" id="A0A1M4S7N5"/>